<sequence length="359" mass="40915">MQARNILLLLLTIIIYLLLTSSCQNKNKDMHDYTNKLIEESSPYLLQHAYNPVDWYPWGDEALEKAKKEEKLIIVSVGYAACHWCHVMEHESFEDTVVANLMNKHFISIKVDREERPDIDQVYMDAAQLMTGQGGWPLNVICLPDGRPIYAGTYFSKDNWIKVLNSVQKFYEKTPEKAIEQADKIQNGVAQMSIVSVGEAKEFDQKKLAKAADDWINSIDSKKGGRRGQVKFPMPISLIALLNYSTDYTDNKGKNAVLTTLNHIAYGGIYDQIGGGFARYSTDPNWHVPHFEKMLYDNGQLLSAYSTAYKLTKNLLYKQVIEETIGFCNRELYDGNAAYYSSLDADSEGEEGKYYVWSK</sequence>
<dbReference type="InterPro" id="IPR004879">
    <property type="entry name" value="Ssp411-like_TRX"/>
</dbReference>
<feature type="domain" description="Spermatogenesis-associated protein 20-like TRX" evidence="1">
    <location>
        <begin position="34"/>
        <end position="187"/>
    </location>
</feature>
<protein>
    <submittedName>
        <fullName evidence="2">Uncharacterized protein YyaL</fullName>
    </submittedName>
</protein>
<dbReference type="PROSITE" id="PS51257">
    <property type="entry name" value="PROKAR_LIPOPROTEIN"/>
    <property type="match status" value="1"/>
</dbReference>
<dbReference type="PANTHER" id="PTHR42899">
    <property type="entry name" value="SPERMATOGENESIS-ASSOCIATED PROTEIN 20"/>
    <property type="match status" value="1"/>
</dbReference>
<evidence type="ECO:0000313" key="2">
    <source>
        <dbReference type="EMBL" id="VAW28720.1"/>
    </source>
</evidence>
<dbReference type="Gene3D" id="3.40.30.10">
    <property type="entry name" value="Glutaredoxin"/>
    <property type="match status" value="1"/>
</dbReference>
<dbReference type="SUPFAM" id="SSF52833">
    <property type="entry name" value="Thioredoxin-like"/>
    <property type="match status" value="1"/>
</dbReference>
<dbReference type="AlphaFoldDB" id="A0A3B0UI16"/>
<organism evidence="2">
    <name type="scientific">hydrothermal vent metagenome</name>
    <dbReference type="NCBI Taxonomy" id="652676"/>
    <lineage>
        <taxon>unclassified sequences</taxon>
        <taxon>metagenomes</taxon>
        <taxon>ecological metagenomes</taxon>
    </lineage>
</organism>
<proteinExistence type="predicted"/>
<dbReference type="InterPro" id="IPR024705">
    <property type="entry name" value="Ssp411"/>
</dbReference>
<gene>
    <name evidence="2" type="ORF">MNBD_BACTEROID06-363</name>
</gene>
<dbReference type="CDD" id="cd02955">
    <property type="entry name" value="SSP411"/>
    <property type="match status" value="1"/>
</dbReference>
<evidence type="ECO:0000259" key="1">
    <source>
        <dbReference type="Pfam" id="PF03190"/>
    </source>
</evidence>
<dbReference type="GO" id="GO:0005975">
    <property type="term" value="P:carbohydrate metabolic process"/>
    <property type="evidence" value="ECO:0007669"/>
    <property type="project" value="InterPro"/>
</dbReference>
<feature type="non-terminal residue" evidence="2">
    <location>
        <position position="359"/>
    </location>
</feature>
<dbReference type="EMBL" id="UOES01000444">
    <property type="protein sequence ID" value="VAW28720.1"/>
    <property type="molecule type" value="Genomic_DNA"/>
</dbReference>
<reference evidence="2" key="1">
    <citation type="submission" date="2018-06" db="EMBL/GenBank/DDBJ databases">
        <authorList>
            <person name="Zhirakovskaya E."/>
        </authorList>
    </citation>
    <scope>NUCLEOTIDE SEQUENCE</scope>
</reference>
<dbReference type="PANTHER" id="PTHR42899:SF1">
    <property type="entry name" value="SPERMATOGENESIS-ASSOCIATED PROTEIN 20"/>
    <property type="match status" value="1"/>
</dbReference>
<accession>A0A3B0UI16</accession>
<dbReference type="SUPFAM" id="SSF48208">
    <property type="entry name" value="Six-hairpin glycosidases"/>
    <property type="match status" value="1"/>
</dbReference>
<dbReference type="InterPro" id="IPR036249">
    <property type="entry name" value="Thioredoxin-like_sf"/>
</dbReference>
<name>A0A3B0UI16_9ZZZZ</name>
<dbReference type="InterPro" id="IPR008928">
    <property type="entry name" value="6-hairpin_glycosidase_sf"/>
</dbReference>
<dbReference type="Pfam" id="PF03190">
    <property type="entry name" value="Thioredox_DsbH"/>
    <property type="match status" value="1"/>
</dbReference>